<organism evidence="1 2">
    <name type="scientific">Parelaphostrongylus tenuis</name>
    <name type="common">Meningeal worm</name>
    <dbReference type="NCBI Taxonomy" id="148309"/>
    <lineage>
        <taxon>Eukaryota</taxon>
        <taxon>Metazoa</taxon>
        <taxon>Ecdysozoa</taxon>
        <taxon>Nematoda</taxon>
        <taxon>Chromadorea</taxon>
        <taxon>Rhabditida</taxon>
        <taxon>Rhabditina</taxon>
        <taxon>Rhabditomorpha</taxon>
        <taxon>Strongyloidea</taxon>
        <taxon>Metastrongylidae</taxon>
        <taxon>Parelaphostrongylus</taxon>
    </lineage>
</organism>
<evidence type="ECO:0000313" key="1">
    <source>
        <dbReference type="EMBL" id="KAJ1367464.1"/>
    </source>
</evidence>
<accession>A0AAD5R0Z0</accession>
<reference evidence="1" key="1">
    <citation type="submission" date="2021-06" db="EMBL/GenBank/DDBJ databases">
        <title>Parelaphostrongylus tenuis whole genome reference sequence.</title>
        <authorList>
            <person name="Garwood T.J."/>
            <person name="Larsen P.A."/>
            <person name="Fountain-Jones N.M."/>
            <person name="Garbe J.R."/>
            <person name="Macchietto M.G."/>
            <person name="Kania S.A."/>
            <person name="Gerhold R.W."/>
            <person name="Richards J.E."/>
            <person name="Wolf T.M."/>
        </authorList>
    </citation>
    <scope>NUCLEOTIDE SEQUENCE</scope>
    <source>
        <strain evidence="1">MNPRO001-30</strain>
        <tissue evidence="1">Meninges</tissue>
    </source>
</reference>
<comment type="caution">
    <text evidence="1">The sequence shown here is derived from an EMBL/GenBank/DDBJ whole genome shotgun (WGS) entry which is preliminary data.</text>
</comment>
<proteinExistence type="predicted"/>
<dbReference type="Proteomes" id="UP001196413">
    <property type="component" value="Unassembled WGS sequence"/>
</dbReference>
<name>A0AAD5R0Z0_PARTN</name>
<protein>
    <submittedName>
        <fullName evidence="1">Uncharacterized protein</fullName>
    </submittedName>
</protein>
<gene>
    <name evidence="1" type="ORF">KIN20_028378</name>
</gene>
<dbReference type="AlphaFoldDB" id="A0AAD5R0Z0"/>
<evidence type="ECO:0000313" key="2">
    <source>
        <dbReference type="Proteomes" id="UP001196413"/>
    </source>
</evidence>
<keyword evidence="2" id="KW-1185">Reference proteome</keyword>
<dbReference type="EMBL" id="JAHQIW010005918">
    <property type="protein sequence ID" value="KAJ1367464.1"/>
    <property type="molecule type" value="Genomic_DNA"/>
</dbReference>
<sequence length="103" mass="11775">MNDIDDVLMENDLNCPASTLSKAIEIWRLVFIDATNRKSRLSFLSASNHGRTHCITGKRNLSQTERTSTAMDNKVRVTQTMMWHIISHNVTIKVATEKPNFKK</sequence>